<name>A0A917Q4R4_9HYPH</name>
<protein>
    <submittedName>
        <fullName evidence="1">Uncharacterized protein</fullName>
    </submittedName>
</protein>
<proteinExistence type="predicted"/>
<accession>A0A917Q4R4</accession>
<organism evidence="1 2">
    <name type="scientific">Salinarimonas ramus</name>
    <dbReference type="NCBI Taxonomy" id="690164"/>
    <lineage>
        <taxon>Bacteria</taxon>
        <taxon>Pseudomonadati</taxon>
        <taxon>Pseudomonadota</taxon>
        <taxon>Alphaproteobacteria</taxon>
        <taxon>Hyphomicrobiales</taxon>
        <taxon>Salinarimonadaceae</taxon>
        <taxon>Salinarimonas</taxon>
    </lineage>
</organism>
<comment type="caution">
    <text evidence="1">The sequence shown here is derived from an EMBL/GenBank/DDBJ whole genome shotgun (WGS) entry which is preliminary data.</text>
</comment>
<dbReference type="RefSeq" id="WP_188910374.1">
    <property type="nucleotide sequence ID" value="NZ_BMMF01000003.1"/>
</dbReference>
<dbReference type="EMBL" id="BMMF01000003">
    <property type="protein sequence ID" value="GGK26028.1"/>
    <property type="molecule type" value="Genomic_DNA"/>
</dbReference>
<sequence>MIAARHRFEDAVFVEAYEAGIDVPLVKRGSGPWEPEAVPAADLWENWADLSGDAERQFAVRDASRAWLDYRAALGNLALDDLTVADIRTLLVRAGALPRPGERVYAVS</sequence>
<keyword evidence="2" id="KW-1185">Reference proteome</keyword>
<gene>
    <name evidence="1" type="ORF">GCM10011322_10580</name>
</gene>
<evidence type="ECO:0000313" key="2">
    <source>
        <dbReference type="Proteomes" id="UP000600449"/>
    </source>
</evidence>
<dbReference type="AlphaFoldDB" id="A0A917Q4R4"/>
<evidence type="ECO:0000313" key="1">
    <source>
        <dbReference type="EMBL" id="GGK26028.1"/>
    </source>
</evidence>
<reference evidence="1 2" key="1">
    <citation type="journal article" date="2014" name="Int. J. Syst. Evol. Microbiol.">
        <title>Complete genome sequence of Corynebacterium casei LMG S-19264T (=DSM 44701T), isolated from a smear-ripened cheese.</title>
        <authorList>
            <consortium name="US DOE Joint Genome Institute (JGI-PGF)"/>
            <person name="Walter F."/>
            <person name="Albersmeier A."/>
            <person name="Kalinowski J."/>
            <person name="Ruckert C."/>
        </authorList>
    </citation>
    <scope>NUCLEOTIDE SEQUENCE [LARGE SCALE GENOMIC DNA]</scope>
    <source>
        <strain evidence="1 2">CGMCC 1.9161</strain>
    </source>
</reference>
<dbReference type="Proteomes" id="UP000600449">
    <property type="component" value="Unassembled WGS sequence"/>
</dbReference>